<name>A0A1H9TVI5_9PSEU</name>
<keyword evidence="6" id="KW-1133">Transmembrane helix</keyword>
<proteinExistence type="predicted"/>
<evidence type="ECO:0000256" key="3">
    <source>
        <dbReference type="ARBA" id="ARBA00022729"/>
    </source>
</evidence>
<evidence type="ECO:0000256" key="6">
    <source>
        <dbReference type="SAM" id="Phobius"/>
    </source>
</evidence>
<keyword evidence="2" id="KW-0964">Secreted</keyword>
<keyword evidence="4" id="KW-0572">Peptidoglycan-anchor</keyword>
<feature type="chain" id="PRO_5011582881" evidence="7">
    <location>
        <begin position="30"/>
        <end position="235"/>
    </location>
</feature>
<keyword evidence="6" id="KW-0472">Membrane</keyword>
<feature type="region of interest" description="Disordered" evidence="5">
    <location>
        <begin position="144"/>
        <end position="187"/>
    </location>
</feature>
<keyword evidence="3 7" id="KW-0732">Signal</keyword>
<protein>
    <submittedName>
        <fullName evidence="9">LPXTG-motif cell wall anchor domain-containing protein</fullName>
    </submittedName>
</protein>
<dbReference type="Proteomes" id="UP000199503">
    <property type="component" value="Unassembled WGS sequence"/>
</dbReference>
<feature type="signal peptide" evidence="7">
    <location>
        <begin position="1"/>
        <end position="29"/>
    </location>
</feature>
<evidence type="ECO:0000256" key="2">
    <source>
        <dbReference type="ARBA" id="ARBA00022525"/>
    </source>
</evidence>
<dbReference type="AlphaFoldDB" id="A0A1H9TVI5"/>
<keyword evidence="10" id="KW-1185">Reference proteome</keyword>
<evidence type="ECO:0000259" key="8">
    <source>
        <dbReference type="PROSITE" id="PS50847"/>
    </source>
</evidence>
<keyword evidence="6" id="KW-0812">Transmembrane</keyword>
<evidence type="ECO:0000256" key="5">
    <source>
        <dbReference type="SAM" id="MobiDB-lite"/>
    </source>
</evidence>
<evidence type="ECO:0000313" key="10">
    <source>
        <dbReference type="Proteomes" id="UP000199503"/>
    </source>
</evidence>
<keyword evidence="1" id="KW-0134">Cell wall</keyword>
<gene>
    <name evidence="9" type="ORF">SAMN04488000_114213</name>
</gene>
<reference evidence="10" key="1">
    <citation type="submission" date="2016-10" db="EMBL/GenBank/DDBJ databases">
        <authorList>
            <person name="Varghese N."/>
            <person name="Submissions S."/>
        </authorList>
    </citation>
    <scope>NUCLEOTIDE SEQUENCE [LARGE SCALE GENOMIC DNA]</scope>
    <source>
        <strain evidence="10">DSM 44437</strain>
    </source>
</reference>
<dbReference type="RefSeq" id="WP_177229996.1">
    <property type="nucleotide sequence ID" value="NZ_FOFV01000014.1"/>
</dbReference>
<evidence type="ECO:0000313" key="9">
    <source>
        <dbReference type="EMBL" id="SES01099.1"/>
    </source>
</evidence>
<dbReference type="EMBL" id="FOFV01000014">
    <property type="protein sequence ID" value="SES01099.1"/>
    <property type="molecule type" value="Genomic_DNA"/>
</dbReference>
<evidence type="ECO:0000256" key="1">
    <source>
        <dbReference type="ARBA" id="ARBA00022512"/>
    </source>
</evidence>
<dbReference type="InterPro" id="IPR006311">
    <property type="entry name" value="TAT_signal"/>
</dbReference>
<organism evidence="9 10">
    <name type="scientific">Lentzea albida</name>
    <dbReference type="NCBI Taxonomy" id="65499"/>
    <lineage>
        <taxon>Bacteria</taxon>
        <taxon>Bacillati</taxon>
        <taxon>Actinomycetota</taxon>
        <taxon>Actinomycetes</taxon>
        <taxon>Pseudonocardiales</taxon>
        <taxon>Pseudonocardiaceae</taxon>
        <taxon>Lentzea</taxon>
    </lineage>
</organism>
<sequence>MRQTPLRRACLASAAFAVAMLALTATAVAQPTTDDSRATAYSGNVDINHKDACTVGGLTGTPIAPGQFTSTGGDGQYLDITGVPAGVKVTGIVVKGGNAYNVYLAGKLGGALPWLDLRSPLNNGGKVPQISHWYGCGIKDTTTTTTTTTTATSTSTSTVTHSSSPSSTTSTTATTTTTTSGEGASTTTTTQAFVPVADEGGLASTGFGSAWLLGLGAALVAAGAAVVLVLRRRRA</sequence>
<feature type="domain" description="Gram-positive cocci surface proteins LPxTG" evidence="8">
    <location>
        <begin position="202"/>
        <end position="235"/>
    </location>
</feature>
<dbReference type="InterPro" id="IPR019931">
    <property type="entry name" value="LPXTG_anchor"/>
</dbReference>
<dbReference type="NCBIfam" id="TIGR01167">
    <property type="entry name" value="LPXTG_anchor"/>
    <property type="match status" value="1"/>
</dbReference>
<dbReference type="STRING" id="65499.SAMN04488000_114213"/>
<dbReference type="PROSITE" id="PS51318">
    <property type="entry name" value="TAT"/>
    <property type="match status" value="1"/>
</dbReference>
<feature type="transmembrane region" description="Helical" evidence="6">
    <location>
        <begin position="210"/>
        <end position="230"/>
    </location>
</feature>
<evidence type="ECO:0000256" key="7">
    <source>
        <dbReference type="SAM" id="SignalP"/>
    </source>
</evidence>
<dbReference type="PROSITE" id="PS50847">
    <property type="entry name" value="GRAM_POS_ANCHORING"/>
    <property type="match status" value="1"/>
</dbReference>
<accession>A0A1H9TVI5</accession>
<evidence type="ECO:0000256" key="4">
    <source>
        <dbReference type="ARBA" id="ARBA00023088"/>
    </source>
</evidence>